<feature type="transmembrane region" description="Helical" evidence="3">
    <location>
        <begin position="289"/>
        <end position="310"/>
    </location>
</feature>
<comment type="caution">
    <text evidence="4">The sequence shown here is derived from an EMBL/GenBank/DDBJ whole genome shotgun (WGS) entry which is preliminary data.</text>
</comment>
<feature type="transmembrane region" description="Helical" evidence="3">
    <location>
        <begin position="330"/>
        <end position="348"/>
    </location>
</feature>
<dbReference type="EMBL" id="JAUHTR010000002">
    <property type="protein sequence ID" value="MDN4524049.1"/>
    <property type="molecule type" value="Genomic_DNA"/>
</dbReference>
<feature type="transmembrane region" description="Helical" evidence="3">
    <location>
        <begin position="410"/>
        <end position="439"/>
    </location>
</feature>
<keyword evidence="3" id="KW-1133">Transmembrane helix</keyword>
<gene>
    <name evidence="4" type="ORF">QYB97_06165</name>
</gene>
<dbReference type="InterPro" id="IPR050768">
    <property type="entry name" value="UPF0353/GerABKA_families"/>
</dbReference>
<feature type="transmembrane region" description="Helical" evidence="3">
    <location>
        <begin position="380"/>
        <end position="398"/>
    </location>
</feature>
<protein>
    <submittedName>
        <fullName evidence="4">Spore germination protein</fullName>
    </submittedName>
</protein>
<keyword evidence="5" id="KW-1185">Reference proteome</keyword>
<name>A0ABT8HTH0_9BACL</name>
<keyword evidence="2 3" id="KW-0472">Membrane</keyword>
<dbReference type="Pfam" id="PF03323">
    <property type="entry name" value="GerA"/>
    <property type="match status" value="1"/>
</dbReference>
<dbReference type="InterPro" id="IPR004995">
    <property type="entry name" value="Spore_Ger"/>
</dbReference>
<dbReference type="PANTHER" id="PTHR22550:SF5">
    <property type="entry name" value="LEUCINE ZIPPER PROTEIN 4"/>
    <property type="match status" value="1"/>
</dbReference>
<comment type="similarity">
    <text evidence="1">Belongs to the GerABKA family.</text>
</comment>
<dbReference type="RefSeq" id="WP_301165103.1">
    <property type="nucleotide sequence ID" value="NZ_JAUHTR010000002.1"/>
</dbReference>
<organism evidence="4 5">
    <name type="scientific">Fictibacillus fluitans</name>
    <dbReference type="NCBI Taxonomy" id="3058422"/>
    <lineage>
        <taxon>Bacteria</taxon>
        <taxon>Bacillati</taxon>
        <taxon>Bacillota</taxon>
        <taxon>Bacilli</taxon>
        <taxon>Bacillales</taxon>
        <taxon>Fictibacillaceae</taxon>
        <taxon>Fictibacillus</taxon>
    </lineage>
</organism>
<evidence type="ECO:0000256" key="2">
    <source>
        <dbReference type="ARBA" id="ARBA00023136"/>
    </source>
</evidence>
<evidence type="ECO:0000313" key="4">
    <source>
        <dbReference type="EMBL" id="MDN4524049.1"/>
    </source>
</evidence>
<dbReference type="PANTHER" id="PTHR22550">
    <property type="entry name" value="SPORE GERMINATION PROTEIN"/>
    <property type="match status" value="1"/>
</dbReference>
<reference evidence="4" key="1">
    <citation type="submission" date="2023-07" db="EMBL/GenBank/DDBJ databases">
        <title>Fictibacillus sp. isolated from freshwater pond.</title>
        <authorList>
            <person name="Kirdat K."/>
            <person name="Bhat A."/>
            <person name="Mourya A."/>
            <person name="Yadav A."/>
        </authorList>
    </citation>
    <scope>NUCLEOTIDE SEQUENCE</scope>
    <source>
        <strain evidence="4">NE201</strain>
    </source>
</reference>
<keyword evidence="3" id="KW-0812">Transmembrane</keyword>
<proteinExistence type="inferred from homology"/>
<evidence type="ECO:0000256" key="3">
    <source>
        <dbReference type="SAM" id="Phobius"/>
    </source>
</evidence>
<accession>A0ABT8HTH0</accession>
<dbReference type="Proteomes" id="UP001172721">
    <property type="component" value="Unassembled WGS sequence"/>
</dbReference>
<dbReference type="PIRSF" id="PIRSF005690">
    <property type="entry name" value="GerBA"/>
    <property type="match status" value="1"/>
</dbReference>
<evidence type="ECO:0000313" key="5">
    <source>
        <dbReference type="Proteomes" id="UP001172721"/>
    </source>
</evidence>
<sequence>MKNQGSPPFNQEDFFTALSARLGHPPDLIKHTFLLGEKLWATCIFLHTLIDVKRIETFVFEHLMTEQKAEKSRQHGMSYFQKEIPMSDITFEQSYKDCADYLLLGNCLLFINGEAGFLVIEAEDIPERSIAEPQTEPSVRGPKDGFTENVMTNLSLVRSRLRTQEFRVVKSYIGSKSKTKLLLCYLNDTANMKVVKELQDKLEKIKIDSLLDSAYIEELITDKPFNPFPVFLNTERPDVAVSHLTEGRVVLLTEGTPVCIIAPVTFFQFFNAVEDYYQKAVISSLMRMLRILAFMLAVFIPSLYIAITTYHQAILPTNLLISLSAQREGVPFPAFVEAMLMMIVFEIIREAGIRMPRVAGQAISIVGALVLGQAAVEAGLVSPAMVIVVSLTAISNFVSPSYSFSSVQRLLQYGYMCLGAFMGLFGILCGVLYTLLYLVSLESFGTPYFAPVTPLSFKDLKDTVIRVPWPWLKKLPSMNHLQRKRR</sequence>
<evidence type="ECO:0000256" key="1">
    <source>
        <dbReference type="ARBA" id="ARBA00005278"/>
    </source>
</evidence>